<keyword evidence="3 6" id="KW-1133">Transmembrane helix</keyword>
<feature type="transmembrane region" description="Helical" evidence="6">
    <location>
        <begin position="110"/>
        <end position="130"/>
    </location>
</feature>
<dbReference type="OrthoDB" id="194139at2759"/>
<dbReference type="Gene3D" id="1.20.1250.20">
    <property type="entry name" value="MFS general substrate transporter like domains"/>
    <property type="match status" value="1"/>
</dbReference>
<sequence length="240" mass="26650">MTRNIDPEAEPLLDREPQRPASVKAQSRAAKVIHHVSTWSTVYLCGLFAFLIDYPTFMGDAAKIRMLELGLCRDYYRLADVSVIGGDGSIPEELCKVKAVQSSLARLRGFLQMLEYLISIILAVPFGILADKWGRKTISAVGIIGAILGNAWYFTALYFYRIFPTTAVYAAPVFVLIGAGPVVIPAMILAIVAHVTPEETSLVVLYFIRDEEPKYIGHSDSEDSPKLHFMVGYQERHKAP</sequence>
<dbReference type="VEuPathDB" id="FungiDB:SAPIO_CDS5726"/>
<gene>
    <name evidence="7" type="ORF">SAPIO_CDS5726</name>
</gene>
<feature type="transmembrane region" description="Helical" evidence="6">
    <location>
        <begin position="32"/>
        <end position="52"/>
    </location>
</feature>
<name>A0A084G599_PSEDA</name>
<dbReference type="HOGENOM" id="CLU_013756_2_0_1"/>
<evidence type="ECO:0000256" key="2">
    <source>
        <dbReference type="ARBA" id="ARBA00022692"/>
    </source>
</evidence>
<proteinExistence type="predicted"/>
<evidence type="ECO:0008006" key="9">
    <source>
        <dbReference type="Google" id="ProtNLM"/>
    </source>
</evidence>
<dbReference type="OMA" id="SICMEIS"/>
<dbReference type="RefSeq" id="XP_016642310.1">
    <property type="nucleotide sequence ID" value="XM_016787995.1"/>
</dbReference>
<dbReference type="AlphaFoldDB" id="A0A084G599"/>
<dbReference type="EMBL" id="JOWA01000099">
    <property type="protein sequence ID" value="KEZ42511.1"/>
    <property type="molecule type" value="Genomic_DNA"/>
</dbReference>
<dbReference type="PANTHER" id="PTHR23507">
    <property type="entry name" value="ZGC:174356"/>
    <property type="match status" value="1"/>
</dbReference>
<dbReference type="PANTHER" id="PTHR23507:SF1">
    <property type="entry name" value="FI18259P1-RELATED"/>
    <property type="match status" value="1"/>
</dbReference>
<dbReference type="GO" id="GO:0022857">
    <property type="term" value="F:transmembrane transporter activity"/>
    <property type="evidence" value="ECO:0007669"/>
    <property type="project" value="TreeGrafter"/>
</dbReference>
<keyword evidence="4 6" id="KW-0472">Membrane</keyword>
<dbReference type="GeneID" id="27724798"/>
<feature type="region of interest" description="Disordered" evidence="5">
    <location>
        <begin position="1"/>
        <end position="20"/>
    </location>
</feature>
<dbReference type="SUPFAM" id="SSF103473">
    <property type="entry name" value="MFS general substrate transporter"/>
    <property type="match status" value="1"/>
</dbReference>
<protein>
    <recommendedName>
        <fullName evidence="9">Major facilitator superfamily (MFS) profile domain-containing protein</fullName>
    </recommendedName>
</protein>
<evidence type="ECO:0000256" key="1">
    <source>
        <dbReference type="ARBA" id="ARBA00004141"/>
    </source>
</evidence>
<accession>A0A084G599</accession>
<dbReference type="GO" id="GO:0016020">
    <property type="term" value="C:membrane"/>
    <property type="evidence" value="ECO:0007669"/>
    <property type="project" value="UniProtKB-SubCell"/>
</dbReference>
<comment type="caution">
    <text evidence="7">The sequence shown here is derived from an EMBL/GenBank/DDBJ whole genome shotgun (WGS) entry which is preliminary data.</text>
</comment>
<dbReference type="InterPro" id="IPR036259">
    <property type="entry name" value="MFS_trans_sf"/>
</dbReference>
<reference evidence="7 8" key="1">
    <citation type="journal article" date="2014" name="Genome Announc.">
        <title>Draft genome sequence of the pathogenic fungus Scedosporium apiospermum.</title>
        <authorList>
            <person name="Vandeputte P."/>
            <person name="Ghamrawi S."/>
            <person name="Rechenmann M."/>
            <person name="Iltis A."/>
            <person name="Giraud S."/>
            <person name="Fleury M."/>
            <person name="Thornton C."/>
            <person name="Delhaes L."/>
            <person name="Meyer W."/>
            <person name="Papon N."/>
            <person name="Bouchara J.P."/>
        </authorList>
    </citation>
    <scope>NUCLEOTIDE SEQUENCE [LARGE SCALE GENOMIC DNA]</scope>
    <source>
        <strain evidence="7 8">IHEM 14462</strain>
    </source>
</reference>
<dbReference type="KEGG" id="sapo:SAPIO_CDS5726"/>
<keyword evidence="8" id="KW-1185">Reference proteome</keyword>
<dbReference type="Proteomes" id="UP000028545">
    <property type="component" value="Unassembled WGS sequence"/>
</dbReference>
<feature type="transmembrane region" description="Helical" evidence="6">
    <location>
        <begin position="166"/>
        <end position="192"/>
    </location>
</feature>
<comment type="subcellular location">
    <subcellularLocation>
        <location evidence="1">Membrane</location>
        <topology evidence="1">Multi-pass membrane protein</topology>
    </subcellularLocation>
</comment>
<evidence type="ECO:0000313" key="7">
    <source>
        <dbReference type="EMBL" id="KEZ42511.1"/>
    </source>
</evidence>
<feature type="transmembrane region" description="Helical" evidence="6">
    <location>
        <begin position="137"/>
        <end position="160"/>
    </location>
</feature>
<evidence type="ECO:0000256" key="4">
    <source>
        <dbReference type="ARBA" id="ARBA00023136"/>
    </source>
</evidence>
<evidence type="ECO:0000256" key="3">
    <source>
        <dbReference type="ARBA" id="ARBA00022989"/>
    </source>
</evidence>
<evidence type="ECO:0000256" key="6">
    <source>
        <dbReference type="SAM" id="Phobius"/>
    </source>
</evidence>
<evidence type="ECO:0000256" key="5">
    <source>
        <dbReference type="SAM" id="MobiDB-lite"/>
    </source>
</evidence>
<organism evidence="7 8">
    <name type="scientific">Pseudallescheria apiosperma</name>
    <name type="common">Scedosporium apiospermum</name>
    <dbReference type="NCBI Taxonomy" id="563466"/>
    <lineage>
        <taxon>Eukaryota</taxon>
        <taxon>Fungi</taxon>
        <taxon>Dikarya</taxon>
        <taxon>Ascomycota</taxon>
        <taxon>Pezizomycotina</taxon>
        <taxon>Sordariomycetes</taxon>
        <taxon>Hypocreomycetidae</taxon>
        <taxon>Microascales</taxon>
        <taxon>Microascaceae</taxon>
        <taxon>Scedosporium</taxon>
    </lineage>
</organism>
<keyword evidence="2 6" id="KW-0812">Transmembrane</keyword>
<evidence type="ECO:0000313" key="8">
    <source>
        <dbReference type="Proteomes" id="UP000028545"/>
    </source>
</evidence>